<evidence type="ECO:0000256" key="1">
    <source>
        <dbReference type="ARBA" id="ARBA00022737"/>
    </source>
</evidence>
<feature type="compositionally biased region" description="Basic residues" evidence="3">
    <location>
        <begin position="493"/>
        <end position="502"/>
    </location>
</feature>
<sequence>MKGLKGAAPANIHRGLTNKDESDKLKKAVESGQTNLVLSLLKIGAPVTIDNDGQTALHLASAAGHESVVDALIQSGCDVSIQDFSDDKVVLLWKSMPKNKSTFAKFIIRIHEIVFPGICLLYSSNVGAFEKGLVFEEILWKCDAVLSGVIRSFAIHHEFKLISRIVQVSKPAGRLTSHNSIVQAFHLLLNFQGNYYACLALSFKMGSIIAKLLTVDEALGLWNCTGHTPLQRAAAEGHIDILKLLIKNGANIDHQDEVHGNTSLHEAAWKGFSQSVQFLTRVGKANCYMKNRGGFAPLHLCCQNGHNETCRILLLSGCKPDIKNNYGDTPLHTSARYGHAGVVRILVSGKCNPSEQNKNGDTALHIAAAMGRRKLTKVLIESGCSKETKKQEVAWKGGYAVPHVEYLNGSQNETAMDIASRKNLIDIIQILQSVEPNVSIKRDASSPATLNAALRAALEEMSSDVDAIKPAAYSHPLANNKTRRSSRGEKQKKFSSRRRRHSGGSEDVDGVDWSSYRHFEPNLEEFSFSNPKGLPKDHLKTGEQYFLDLAGNIRKGPLAMGRDCVCSPLIKKMERRLDRDKKEIVRKINGTTSKLDSRIAHLERKTKDHLFSLNQAMKESFANERGDCMDRMDRRALRERIAIERQQVLRDLSLKRDLAAWLESKLTEIEKKHGLDAKNAALLRAMAMKRFSKYGRSQRKLLHSDNILGSNLRRAHSEELLSEGLKVSDRPVQGGGGDGEKSRRTRRNSEGDESSLLEEDIFGPRRFLGELENQEVDDSESMTKKKPFPTIIPKIKWIYIAPILNLVMSNRIIDQIHLHKDLIKKRISSYEDDKNVYENTLMGGGNPKEIIRPIPTGRGIPMNPSNESFKNHSSYLPIPTHFNHNSQPPNNGPEEARQYRRELNNVQRQLFPPQQAPSFTNNSTFNRPVAPQVVSFNSNYPSRSIRPMSPLDEDDYVGHNEIVGEKEDFHRQLLNIPMTSDGGGSHDSHNDSGYSTRLGFSAGPSPSLSGSRPESNEGDHPHYQNTNGSHLLLDPMAINMIPPEMEQFNHPRQNSNGPYRIHEINQRLHNVDLRSGCEIQKQAPKGSLV</sequence>
<dbReference type="PROSITE" id="PS50297">
    <property type="entry name" value="ANK_REP_REGION"/>
    <property type="match status" value="5"/>
</dbReference>
<dbReference type="Proteomes" id="UP000675881">
    <property type="component" value="Chromosome 7"/>
</dbReference>
<reference evidence="4" key="1">
    <citation type="submission" date="2021-02" db="EMBL/GenBank/DDBJ databases">
        <authorList>
            <person name="Bekaert M."/>
        </authorList>
    </citation>
    <scope>NUCLEOTIDE SEQUENCE</scope>
    <source>
        <strain evidence="4">IoA-00</strain>
    </source>
</reference>
<feature type="region of interest" description="Disordered" evidence="3">
    <location>
        <begin position="723"/>
        <end position="755"/>
    </location>
</feature>
<dbReference type="OrthoDB" id="424503at2759"/>
<feature type="compositionally biased region" description="Basic and acidic residues" evidence="3">
    <location>
        <begin position="738"/>
        <end position="750"/>
    </location>
</feature>
<evidence type="ECO:0000313" key="5">
    <source>
        <dbReference type="Proteomes" id="UP000675881"/>
    </source>
</evidence>
<dbReference type="Pfam" id="PF12796">
    <property type="entry name" value="Ank_2"/>
    <property type="match status" value="3"/>
</dbReference>
<gene>
    <name evidence="4" type="ORF">LSAA_12608</name>
</gene>
<dbReference type="Gene3D" id="1.25.40.20">
    <property type="entry name" value="Ankyrin repeat-containing domain"/>
    <property type="match status" value="2"/>
</dbReference>
<feature type="region of interest" description="Disordered" evidence="3">
    <location>
        <begin position="975"/>
        <end position="1029"/>
    </location>
</feature>
<dbReference type="InterPro" id="IPR051165">
    <property type="entry name" value="Multifunctional_ANK_Repeat"/>
</dbReference>
<dbReference type="SMART" id="SM00248">
    <property type="entry name" value="ANK"/>
    <property type="match status" value="8"/>
</dbReference>
<dbReference type="PROSITE" id="PS50088">
    <property type="entry name" value="ANK_REPEAT"/>
    <property type="match status" value="5"/>
</dbReference>
<dbReference type="PRINTS" id="PR01415">
    <property type="entry name" value="ANKYRIN"/>
</dbReference>
<dbReference type="PANTHER" id="PTHR24123">
    <property type="entry name" value="ANKYRIN REPEAT-CONTAINING"/>
    <property type="match status" value="1"/>
</dbReference>
<proteinExistence type="predicted"/>
<dbReference type="SUPFAM" id="SSF48403">
    <property type="entry name" value="Ankyrin repeat"/>
    <property type="match status" value="2"/>
</dbReference>
<keyword evidence="1" id="KW-0677">Repeat</keyword>
<protein>
    <submittedName>
        <fullName evidence="4">ANKRD6</fullName>
    </submittedName>
</protein>
<dbReference type="EMBL" id="HG994586">
    <property type="protein sequence ID" value="CAF2999637.1"/>
    <property type="molecule type" value="Genomic_DNA"/>
</dbReference>
<name>A0A7R8D2A9_LEPSM</name>
<dbReference type="PANTHER" id="PTHR24123:SF33">
    <property type="entry name" value="PROTEIN HOS4"/>
    <property type="match status" value="1"/>
</dbReference>
<feature type="region of interest" description="Disordered" evidence="3">
    <location>
        <begin position="472"/>
        <end position="507"/>
    </location>
</feature>
<dbReference type="InterPro" id="IPR036770">
    <property type="entry name" value="Ankyrin_rpt-contain_sf"/>
</dbReference>
<evidence type="ECO:0000256" key="3">
    <source>
        <dbReference type="SAM" id="MobiDB-lite"/>
    </source>
</evidence>
<keyword evidence="5" id="KW-1185">Reference proteome</keyword>
<accession>A0A7R8D2A9</accession>
<feature type="compositionally biased region" description="Polar residues" evidence="3">
    <location>
        <begin position="1004"/>
        <end position="1013"/>
    </location>
</feature>
<evidence type="ECO:0000313" key="4">
    <source>
        <dbReference type="EMBL" id="CAF2999637.1"/>
    </source>
</evidence>
<keyword evidence="2" id="KW-0040">ANK repeat</keyword>
<organism evidence="4 5">
    <name type="scientific">Lepeophtheirus salmonis</name>
    <name type="common">Salmon louse</name>
    <name type="synonym">Caligus salmonis</name>
    <dbReference type="NCBI Taxonomy" id="72036"/>
    <lineage>
        <taxon>Eukaryota</taxon>
        <taxon>Metazoa</taxon>
        <taxon>Ecdysozoa</taxon>
        <taxon>Arthropoda</taxon>
        <taxon>Crustacea</taxon>
        <taxon>Multicrustacea</taxon>
        <taxon>Hexanauplia</taxon>
        <taxon>Copepoda</taxon>
        <taxon>Siphonostomatoida</taxon>
        <taxon>Caligidae</taxon>
        <taxon>Lepeophtheirus</taxon>
    </lineage>
</organism>
<evidence type="ECO:0000256" key="2">
    <source>
        <dbReference type="ARBA" id="ARBA00023043"/>
    </source>
</evidence>
<dbReference type="InterPro" id="IPR002110">
    <property type="entry name" value="Ankyrin_rpt"/>
</dbReference>
<dbReference type="AlphaFoldDB" id="A0A7R8D2A9"/>